<keyword evidence="3" id="KW-1185">Reference proteome</keyword>
<evidence type="ECO:0000313" key="3">
    <source>
        <dbReference type="Proteomes" id="UP000018050"/>
    </source>
</evidence>
<accession>U6GUD8</accession>
<keyword evidence="1" id="KW-0732">Signal</keyword>
<evidence type="ECO:0000256" key="1">
    <source>
        <dbReference type="SAM" id="SignalP"/>
    </source>
</evidence>
<dbReference type="Proteomes" id="UP000018050">
    <property type="component" value="Unassembled WGS sequence"/>
</dbReference>
<reference evidence="2" key="1">
    <citation type="submission" date="2013-10" db="EMBL/GenBank/DDBJ databases">
        <title>Genomic analysis of the causative agents of coccidiosis in chickens.</title>
        <authorList>
            <person name="Reid A.J."/>
            <person name="Blake D."/>
            <person name="Billington K."/>
            <person name="Browne H."/>
            <person name="Dunn M."/>
            <person name="Hung S."/>
            <person name="Kawahara F."/>
            <person name="Miranda-Saavedra D."/>
            <person name="Mourier T."/>
            <person name="Nagra H."/>
            <person name="Otto T.D."/>
            <person name="Rawlings N."/>
            <person name="Sanchez A."/>
            <person name="Sanders M."/>
            <person name="Subramaniam C."/>
            <person name="Tay Y."/>
            <person name="Dear P."/>
            <person name="Doerig C."/>
            <person name="Gruber A."/>
            <person name="Parkinson J."/>
            <person name="Shirley M."/>
            <person name="Wan K.L."/>
            <person name="Berriman M."/>
            <person name="Tomley F."/>
            <person name="Pain A."/>
        </authorList>
    </citation>
    <scope>NUCLEOTIDE SEQUENCE [LARGE SCALE GENOMIC DNA]</scope>
    <source>
        <strain evidence="2">Houghton</strain>
    </source>
</reference>
<dbReference type="OrthoDB" id="346372at2759"/>
<dbReference type="EMBL" id="HG672890">
    <property type="protein sequence ID" value="CDI82913.1"/>
    <property type="molecule type" value="Genomic_DNA"/>
</dbReference>
<name>U6GUD8_EIMAC</name>
<dbReference type="RefSeq" id="XP_013247856.1">
    <property type="nucleotide sequence ID" value="XM_013392402.1"/>
</dbReference>
<evidence type="ECO:0000313" key="2">
    <source>
        <dbReference type="EMBL" id="CDI82913.1"/>
    </source>
</evidence>
<gene>
    <name evidence="2" type="ORF">EAH_00031350</name>
</gene>
<organism evidence="2 3">
    <name type="scientific">Eimeria acervulina</name>
    <name type="common">Coccidian parasite</name>
    <dbReference type="NCBI Taxonomy" id="5801"/>
    <lineage>
        <taxon>Eukaryota</taxon>
        <taxon>Sar</taxon>
        <taxon>Alveolata</taxon>
        <taxon>Apicomplexa</taxon>
        <taxon>Conoidasida</taxon>
        <taxon>Coccidia</taxon>
        <taxon>Eucoccidiorida</taxon>
        <taxon>Eimeriorina</taxon>
        <taxon>Eimeriidae</taxon>
        <taxon>Eimeria</taxon>
    </lineage>
</organism>
<dbReference type="VEuPathDB" id="ToxoDB:EAH_00031350"/>
<reference evidence="2" key="2">
    <citation type="submission" date="2013-10" db="EMBL/GenBank/DDBJ databases">
        <authorList>
            <person name="Aslett M."/>
        </authorList>
    </citation>
    <scope>NUCLEOTIDE SEQUENCE [LARGE SCALE GENOMIC DNA]</scope>
    <source>
        <strain evidence="2">Houghton</strain>
    </source>
</reference>
<dbReference type="AlphaFoldDB" id="U6GUD8"/>
<protein>
    <recommendedName>
        <fullName evidence="4">AP2/ERF domain-containing protein</fullName>
    </recommendedName>
</protein>
<evidence type="ECO:0008006" key="4">
    <source>
        <dbReference type="Google" id="ProtNLM"/>
    </source>
</evidence>
<dbReference type="GeneID" id="25271205"/>
<feature type="signal peptide" evidence="1">
    <location>
        <begin position="1"/>
        <end position="18"/>
    </location>
</feature>
<sequence length="268" mass="29533">MAALLLLLHCLSSSTAYAASFLTSVQLVRSLPRQGICELAPLTAPAGVPWLSFLLCNCPTGYYRANANPWPPNLWMTCGIPTLKGLSSNTGIYACRPRPKKEKAQRNYHIAKQQKQIREERLIRRRQQVEIFKARQRLLLASERSDESKSNEGKSQKWSKNAGLFSLDGPLFAPEQATTNSNASAGLQSPLAARINYRLVGGTWRRARGQGKYVRLSGAQLAAAVFEGLPKEEVAAAVAKAKRQDEGFMDLEAYDESGTQHTTLEGLN</sequence>
<dbReference type="OMA" id="DEGFMDL"/>
<proteinExistence type="predicted"/>
<feature type="chain" id="PRO_5004671260" description="AP2/ERF domain-containing protein" evidence="1">
    <location>
        <begin position="19"/>
        <end position="268"/>
    </location>
</feature>